<dbReference type="FunFam" id="3.30.60.20:FF:000002">
    <property type="entry name" value="Diacylglycerol kinase"/>
    <property type="match status" value="1"/>
</dbReference>
<dbReference type="InterPro" id="IPR001849">
    <property type="entry name" value="PH_domain"/>
</dbReference>
<keyword evidence="20" id="KW-1185">Reference proteome</keyword>
<dbReference type="InterPro" id="IPR016064">
    <property type="entry name" value="NAD/diacylglycerol_kinase_sf"/>
</dbReference>
<comment type="catalytic activity">
    <reaction evidence="1">
        <text>a 1,2-diacyl-sn-glycerol + ATP = a 1,2-diacyl-sn-glycero-3-phosphate + ADP + H(+)</text>
        <dbReference type="Rhea" id="RHEA:10272"/>
        <dbReference type="ChEBI" id="CHEBI:15378"/>
        <dbReference type="ChEBI" id="CHEBI:17815"/>
        <dbReference type="ChEBI" id="CHEBI:30616"/>
        <dbReference type="ChEBI" id="CHEBI:58608"/>
        <dbReference type="ChEBI" id="CHEBI:456216"/>
        <dbReference type="EC" id="2.7.1.107"/>
    </reaction>
</comment>
<evidence type="ECO:0000256" key="9">
    <source>
        <dbReference type="ARBA" id="ARBA00022679"/>
    </source>
</evidence>
<dbReference type="Pfam" id="PF00130">
    <property type="entry name" value="C1_1"/>
    <property type="match status" value="2"/>
</dbReference>
<reference evidence="19" key="1">
    <citation type="submission" date="2021-12" db="EMBL/GenBank/DDBJ databases">
        <authorList>
            <person name="King R."/>
        </authorList>
    </citation>
    <scope>NUCLEOTIDE SEQUENCE</scope>
</reference>
<evidence type="ECO:0000256" key="5">
    <source>
        <dbReference type="ARBA" id="ARBA00012133"/>
    </source>
</evidence>
<dbReference type="Gene3D" id="3.40.50.10330">
    <property type="entry name" value="Probable inorganic polyphosphate/atp-NAD kinase, domain 1"/>
    <property type="match status" value="1"/>
</dbReference>
<proteinExistence type="inferred from homology"/>
<dbReference type="FunFam" id="2.60.200.40:FF:000001">
    <property type="entry name" value="Diacylglycerol kinase"/>
    <property type="match status" value="1"/>
</dbReference>
<evidence type="ECO:0000256" key="12">
    <source>
        <dbReference type="ARBA" id="ARBA00022741"/>
    </source>
</evidence>
<sequence>MASGEKSVKNLGGNSPGGEESSESDGETEPAKSFHRRLSTNRDIKCSASTKEGYLLKQTWSFQRWRRRYFKLKGRRLYYAKDTKAVIFDEIELTDLCLAECSTKNVNHSFQVITPFRSLVLCCESRREMEEWLGALTAASQRRYHDSDQPDCLSGQHHWYATSHARPTYCNVCRDALSGVTSHGLSCEVCKAKVHKRCAAKAINNCKWTTLASVGKDIVEDSDGNIVMPHQWMEGNLPVSAKCAFCDKTCGSVLRLQDWRCLWCRATVHTQCRHNLPTNCPLGPARVSVVPPTSLHSVQDEAWEAVRPQASSPLLVFVNSKSGDNQGVKFLRRFKQLLNPAQVFDLISTGPRLGLRLFRHFDPFRILVCSGDGSVGWVLSEIDKLDMHKQCQVAVLPLGTGNDLARVLGWGSSCDDDTHLPQLLEKYEKAGRKMLDRWSVMAFERTIAMPKLSLTPGMYDGQLHTQITQYEDSLVMHLQNILQSDETSVIINSAKRLMETVKDVVAQLADSSLTKGDEQLARKCDILQQKLELLLQTLTSEQIDATVVNVDEADSSIKSTRPDDTDSEMSFDKGKTEKCEKDLNNFNFRRHRRTSRFMEREKDALLNRANSFKKAIRNLVEHTEQVVDEQNQQSAANIPTVKISLSSDVDKVEKDPTKMDCLKVKPTMDSGSSSDLSSCPSPTPSIITQRLVNISPMPDLRRDSTFEDPDLINLPAPPGFGDSRRSSQIQPQTTSEAAIESMLLETCTNLLSLEKQQKPIEVTIEKFVDETLETKQRRDSTKSLGERHDDEKECSSILSAISNEEASSIASEILDQKSFCPRKNSDGEDENGHICHIDSPETDTNPYSDIIHGESLMDDISSMLGEVLYGYDLDSVDNTYTEDTSLFASDLERKRSVKKDSLERKRRASRTKSEEETQFGFENRAFMSQHVFLDNKLESDPPRYCSLAQFVEGNDIARKSFKGKRTSTKMSKTEANVTRQSTLLEERESEATTPINKGSITNLNKMEKELSNVSTSTLKALEDDKEILKEDSCKFPQVCVIVEPPSPVMTEQIRSERLENIRIEIEGESEPEIDFHNLCSKADKLSTSDITSNNSSLNLLGIDNEQFLTRSPAATRRISCCSMLNPTETAALAAAAATSNFYADSERKEKKVDEGENRKFPIINPLVQLPTWPNVGAGTGFIGKCLLANADALCAAVSPLIDPDESILEGYYERCVMNNYFGIGIDAKISLDFHHKREEHPEKCRSRAKNYMWYGVLGSKQWLQKTYKNLEQRVQLECDGQRIPLPSLEGIVILNIPSFMGGINFWGGNKEGDMFIAPSFDDKILEVVAVFGSVQMAASRLINLQHHRIAQCQSIQINILGDEGVPIQVDGEAWIQPPGIIRIMHKNRMQMLCRNRSLENSLKSWEEKQRQSIAAQGAKQRFSISHDKHDKTRQSLARQSMPAHDNKTFLSVKIDKIRQHSFSGVVPIHAEKEKERPTVTFNLEKPMSSNEPDASFSEEEHYLLINFIECITTLTKWIKMLAISYTLETDLYSLATKTDESLERLHPNGKLLEGTKLRAEFTKLVATVKTLYEESCCLLHDRGDKLKLREDLENKLSASLANTELEMRKCVMYDTPTGSMVYLQALQGDQSEHKRKGLFWLKFRKASHSAESSQKREVASWGTQEVATWLDTLQLAEYIDSFVKNDIRGRELLTLARRDLKDLGVTKVGHVKRILQAIKDLTQGL</sequence>
<keyword evidence="8" id="KW-0597">Phosphoprotein</keyword>
<keyword evidence="16" id="KW-0067">ATP-binding</keyword>
<dbReference type="InterPro" id="IPR000756">
    <property type="entry name" value="Diacylglycerol_kin_accessory"/>
</dbReference>
<keyword evidence="13" id="KW-0863">Zinc-finger</keyword>
<name>A0A9P0FJH6_BRAAE</name>
<evidence type="ECO:0000256" key="2">
    <source>
        <dbReference type="ARBA" id="ARBA00002064"/>
    </source>
</evidence>
<feature type="domain" description="Phorbol-ester/DAG-type" evidence="18">
    <location>
        <begin position="230"/>
        <end position="280"/>
    </location>
</feature>
<dbReference type="Proteomes" id="UP001154078">
    <property type="component" value="Chromosome 5"/>
</dbReference>
<dbReference type="InterPro" id="IPR017438">
    <property type="entry name" value="ATP-NAD_kinase_N"/>
</dbReference>
<dbReference type="OrthoDB" id="196165at2759"/>
<dbReference type="InterPro" id="IPR002219">
    <property type="entry name" value="PKC_DAG/PE"/>
</dbReference>
<dbReference type="CDD" id="cd20800">
    <property type="entry name" value="C1_DGK_typeII_rpt1"/>
    <property type="match status" value="1"/>
</dbReference>
<dbReference type="FunFam" id="1.10.150.50:FF:000021">
    <property type="entry name" value="Diacylglycerol kinase"/>
    <property type="match status" value="1"/>
</dbReference>
<organism evidence="19 20">
    <name type="scientific">Brassicogethes aeneus</name>
    <name type="common">Rape pollen beetle</name>
    <name type="synonym">Meligethes aeneus</name>
    <dbReference type="NCBI Taxonomy" id="1431903"/>
    <lineage>
        <taxon>Eukaryota</taxon>
        <taxon>Metazoa</taxon>
        <taxon>Ecdysozoa</taxon>
        <taxon>Arthropoda</taxon>
        <taxon>Hexapoda</taxon>
        <taxon>Insecta</taxon>
        <taxon>Pterygota</taxon>
        <taxon>Neoptera</taxon>
        <taxon>Endopterygota</taxon>
        <taxon>Coleoptera</taxon>
        <taxon>Polyphaga</taxon>
        <taxon>Cucujiformia</taxon>
        <taxon>Nitidulidae</taxon>
        <taxon>Meligethinae</taxon>
        <taxon>Brassicogethes</taxon>
    </lineage>
</organism>
<feature type="region of interest" description="Disordered" evidence="17">
    <location>
        <begin position="1"/>
        <end position="37"/>
    </location>
</feature>
<dbReference type="EC" id="2.7.1.107" evidence="5"/>
<dbReference type="GO" id="GO:0008270">
    <property type="term" value="F:zinc ion binding"/>
    <property type="evidence" value="ECO:0007669"/>
    <property type="project" value="UniProtKB-KW"/>
</dbReference>
<dbReference type="SMART" id="SM00046">
    <property type="entry name" value="DAGKc"/>
    <property type="match status" value="1"/>
</dbReference>
<dbReference type="Pfam" id="PF00781">
    <property type="entry name" value="DAGK_cat"/>
    <property type="match status" value="1"/>
</dbReference>
<keyword evidence="12" id="KW-0547">Nucleotide-binding</keyword>
<evidence type="ECO:0000313" key="20">
    <source>
        <dbReference type="Proteomes" id="UP001154078"/>
    </source>
</evidence>
<dbReference type="SUPFAM" id="SSF57889">
    <property type="entry name" value="Cysteine-rich domain"/>
    <property type="match status" value="2"/>
</dbReference>
<dbReference type="SMART" id="SM00109">
    <property type="entry name" value="C1"/>
    <property type="match status" value="2"/>
</dbReference>
<dbReference type="InterPro" id="IPR013761">
    <property type="entry name" value="SAM/pointed_sf"/>
</dbReference>
<feature type="compositionally biased region" description="Low complexity" evidence="17">
    <location>
        <begin position="670"/>
        <end position="684"/>
    </location>
</feature>
<dbReference type="Gene3D" id="2.60.200.40">
    <property type="match status" value="1"/>
</dbReference>
<feature type="compositionally biased region" description="Basic and acidic residues" evidence="17">
    <location>
        <begin position="560"/>
        <end position="575"/>
    </location>
</feature>
<feature type="region of interest" description="Disordered" evidence="17">
    <location>
        <begin position="898"/>
        <end position="917"/>
    </location>
</feature>
<evidence type="ECO:0000256" key="15">
    <source>
        <dbReference type="ARBA" id="ARBA00022833"/>
    </source>
</evidence>
<dbReference type="GO" id="GO:0005886">
    <property type="term" value="C:plasma membrane"/>
    <property type="evidence" value="ECO:0007669"/>
    <property type="project" value="TreeGrafter"/>
</dbReference>
<keyword evidence="7" id="KW-0963">Cytoplasm</keyword>
<protein>
    <recommendedName>
        <fullName evidence="6">Diacylglycerol kinase eta</fullName>
        <ecNumber evidence="5">2.7.1.107</ecNumber>
    </recommendedName>
</protein>
<evidence type="ECO:0000259" key="18">
    <source>
        <dbReference type="PROSITE" id="PS00479"/>
    </source>
</evidence>
<keyword evidence="15" id="KW-0862">Zinc</keyword>
<dbReference type="Pfam" id="PF00609">
    <property type="entry name" value="DAGK_acc"/>
    <property type="match status" value="1"/>
</dbReference>
<dbReference type="Pfam" id="PF00169">
    <property type="entry name" value="PH"/>
    <property type="match status" value="1"/>
</dbReference>
<evidence type="ECO:0000256" key="6">
    <source>
        <dbReference type="ARBA" id="ARBA00017201"/>
    </source>
</evidence>
<evidence type="ECO:0000256" key="1">
    <source>
        <dbReference type="ARBA" id="ARBA00001383"/>
    </source>
</evidence>
<dbReference type="SMART" id="SM00454">
    <property type="entry name" value="SAM"/>
    <property type="match status" value="1"/>
</dbReference>
<dbReference type="GO" id="GO:0004143">
    <property type="term" value="F:ATP-dependent diacylglycerol kinase activity"/>
    <property type="evidence" value="ECO:0007669"/>
    <property type="project" value="UniProtKB-EC"/>
</dbReference>
<dbReference type="SMART" id="SM00233">
    <property type="entry name" value="PH"/>
    <property type="match status" value="1"/>
</dbReference>
<dbReference type="SUPFAM" id="SSF47769">
    <property type="entry name" value="SAM/Pointed domain"/>
    <property type="match status" value="1"/>
</dbReference>
<dbReference type="InterPro" id="IPR037607">
    <property type="entry name" value="DGK"/>
</dbReference>
<evidence type="ECO:0000256" key="14">
    <source>
        <dbReference type="ARBA" id="ARBA00022777"/>
    </source>
</evidence>
<dbReference type="Gene3D" id="3.30.60.20">
    <property type="match status" value="2"/>
</dbReference>
<keyword evidence="9" id="KW-0808">Transferase</keyword>
<dbReference type="EMBL" id="OV121136">
    <property type="protein sequence ID" value="CAH0557039.1"/>
    <property type="molecule type" value="Genomic_DNA"/>
</dbReference>
<comment type="function">
    <text evidence="2">Phosphorylates diacylglycerol (DAG) to generate phosphatidic acid (PA).</text>
</comment>
<evidence type="ECO:0000313" key="19">
    <source>
        <dbReference type="EMBL" id="CAH0557039.1"/>
    </source>
</evidence>
<dbReference type="Pfam" id="PF22944">
    <property type="entry name" value="DGKD_4H"/>
    <property type="match status" value="1"/>
</dbReference>
<dbReference type="SMART" id="SM00045">
    <property type="entry name" value="DAGKa"/>
    <property type="match status" value="1"/>
</dbReference>
<dbReference type="Gene3D" id="1.10.150.50">
    <property type="entry name" value="Transcription Factor, Ets-1"/>
    <property type="match status" value="1"/>
</dbReference>
<feature type="region of interest" description="Disordered" evidence="17">
    <location>
        <begin position="662"/>
        <end position="684"/>
    </location>
</feature>
<dbReference type="Gene3D" id="2.30.29.30">
    <property type="entry name" value="Pleckstrin-homology domain (PH domain)/Phosphotyrosine-binding domain (PTB)"/>
    <property type="match status" value="1"/>
</dbReference>
<evidence type="ECO:0000256" key="17">
    <source>
        <dbReference type="SAM" id="MobiDB-lite"/>
    </source>
</evidence>
<evidence type="ECO:0000256" key="4">
    <source>
        <dbReference type="ARBA" id="ARBA00009280"/>
    </source>
</evidence>
<dbReference type="InterPro" id="IPR046349">
    <property type="entry name" value="C1-like_sf"/>
</dbReference>
<dbReference type="FunFam" id="3.30.60.20:FF:000029">
    <property type="entry name" value="Diacylglycerol kinase"/>
    <property type="match status" value="1"/>
</dbReference>
<accession>A0A9P0FJH6</accession>
<dbReference type="SUPFAM" id="SSF50729">
    <property type="entry name" value="PH domain-like"/>
    <property type="match status" value="1"/>
</dbReference>
<dbReference type="PROSITE" id="PS00479">
    <property type="entry name" value="ZF_DAG_PE_1"/>
    <property type="match status" value="1"/>
</dbReference>
<dbReference type="GO" id="GO:0046486">
    <property type="term" value="P:glycerolipid metabolic process"/>
    <property type="evidence" value="ECO:0007669"/>
    <property type="project" value="UniProtKB-ARBA"/>
</dbReference>
<evidence type="ECO:0000256" key="10">
    <source>
        <dbReference type="ARBA" id="ARBA00022723"/>
    </source>
</evidence>
<dbReference type="GO" id="GO:0005737">
    <property type="term" value="C:cytoplasm"/>
    <property type="evidence" value="ECO:0007669"/>
    <property type="project" value="UniProtKB-SubCell"/>
</dbReference>
<evidence type="ECO:0000256" key="3">
    <source>
        <dbReference type="ARBA" id="ARBA00004496"/>
    </source>
</evidence>
<dbReference type="GO" id="GO:0005524">
    <property type="term" value="F:ATP binding"/>
    <property type="evidence" value="ECO:0007669"/>
    <property type="project" value="UniProtKB-KW"/>
</dbReference>
<gene>
    <name evidence="19" type="ORF">MELIAE_LOCUS7841</name>
</gene>
<feature type="region of interest" description="Disordered" evidence="17">
    <location>
        <begin position="556"/>
        <end position="575"/>
    </location>
</feature>
<dbReference type="PANTHER" id="PTHR11255:SF109">
    <property type="entry name" value="DIACYLGLYCEROL KINASE ETA"/>
    <property type="match status" value="1"/>
</dbReference>
<dbReference type="Pfam" id="PF00536">
    <property type="entry name" value="SAM_1"/>
    <property type="match status" value="1"/>
</dbReference>
<evidence type="ECO:0000256" key="16">
    <source>
        <dbReference type="ARBA" id="ARBA00022840"/>
    </source>
</evidence>
<dbReference type="PANTHER" id="PTHR11255">
    <property type="entry name" value="DIACYLGLYCEROL KINASE"/>
    <property type="match status" value="1"/>
</dbReference>
<keyword evidence="14" id="KW-0418">Kinase</keyword>
<dbReference type="GO" id="GO:0007200">
    <property type="term" value="P:phospholipase C-activating G protein-coupled receptor signaling pathway"/>
    <property type="evidence" value="ECO:0007669"/>
    <property type="project" value="InterPro"/>
</dbReference>
<dbReference type="CDD" id="cd13274">
    <property type="entry name" value="PH_DGK_type2"/>
    <property type="match status" value="1"/>
</dbReference>
<dbReference type="SUPFAM" id="SSF111331">
    <property type="entry name" value="NAD kinase/diacylglycerol kinase-like"/>
    <property type="match status" value="2"/>
</dbReference>
<comment type="subcellular location">
    <subcellularLocation>
        <location evidence="3">Cytoplasm</location>
    </subcellularLocation>
</comment>
<evidence type="ECO:0000256" key="7">
    <source>
        <dbReference type="ARBA" id="ARBA00022490"/>
    </source>
</evidence>
<dbReference type="InterPro" id="IPR054474">
    <property type="entry name" value="DGKD_4H"/>
</dbReference>
<comment type="similarity">
    <text evidence="4">Belongs to the eukaryotic diacylglycerol kinase family.</text>
</comment>
<dbReference type="InterPro" id="IPR001660">
    <property type="entry name" value="SAM"/>
</dbReference>
<keyword evidence="11" id="KW-0677">Repeat</keyword>
<dbReference type="InterPro" id="IPR011993">
    <property type="entry name" value="PH-like_dom_sf"/>
</dbReference>
<evidence type="ECO:0000256" key="13">
    <source>
        <dbReference type="ARBA" id="ARBA00022771"/>
    </source>
</evidence>
<dbReference type="InterPro" id="IPR001206">
    <property type="entry name" value="Diacylglycerol_kinase_cat_dom"/>
</dbReference>
<evidence type="ECO:0000256" key="11">
    <source>
        <dbReference type="ARBA" id="ARBA00022737"/>
    </source>
</evidence>
<evidence type="ECO:0000256" key="8">
    <source>
        <dbReference type="ARBA" id="ARBA00022553"/>
    </source>
</evidence>
<keyword evidence="10" id="KW-0479">Metal-binding</keyword>
<dbReference type="FunFam" id="3.40.50.10330:FF:000001">
    <property type="entry name" value="Diacylglycerol kinase"/>
    <property type="match status" value="1"/>
</dbReference>
<dbReference type="FunFam" id="2.30.29.30:FF:000313">
    <property type="entry name" value="Diacylglycerol kinase"/>
    <property type="match status" value="1"/>
</dbReference>